<sequence>MTATTDRTDAVGGARAGTRAVDRPAPPGALRIGLARIGLELRLYLRDPGQVVFSFAYPVIMLVIFGSVFGGETTGPDVRFEDYFLAGIAATGIMLTSFQAVGIAIAEERERGDLGRLQVLGTPPAAYVLGKAGQVVVTTVAQLAILLSVAAVAYDVPLPADAGRWLTFGWVALLGVLAGTVLGIAVSAFVGSARAASAGITGFSVVLQFFSGVFFVFSELPDWMQQVAAVFPLKWLTQGMRSVFLPEAAAAGEVAGSWEHGRTALVLGAWVIIGVMVCVRTFRWRRGEG</sequence>
<evidence type="ECO:0000256" key="5">
    <source>
        <dbReference type="ARBA" id="ARBA00023251"/>
    </source>
</evidence>
<comment type="similarity">
    <text evidence="6">Belongs to the ABC-2 integral membrane protein family.</text>
</comment>
<keyword evidence="6" id="KW-0813">Transport</keyword>
<keyword evidence="2 6" id="KW-0812">Transmembrane</keyword>
<evidence type="ECO:0000256" key="4">
    <source>
        <dbReference type="ARBA" id="ARBA00023136"/>
    </source>
</evidence>
<dbReference type="GO" id="GO:0043190">
    <property type="term" value="C:ATP-binding cassette (ABC) transporter complex"/>
    <property type="evidence" value="ECO:0007669"/>
    <property type="project" value="InterPro"/>
</dbReference>
<feature type="transmembrane region" description="Helical" evidence="6">
    <location>
        <begin position="51"/>
        <end position="71"/>
    </location>
</feature>
<organism evidence="9 10">
    <name type="scientific">Blastococcus aurantiacus</name>
    <dbReference type="NCBI Taxonomy" id="1550231"/>
    <lineage>
        <taxon>Bacteria</taxon>
        <taxon>Bacillati</taxon>
        <taxon>Actinomycetota</taxon>
        <taxon>Actinomycetes</taxon>
        <taxon>Geodermatophilales</taxon>
        <taxon>Geodermatophilaceae</taxon>
        <taxon>Blastococcus</taxon>
    </lineage>
</organism>
<dbReference type="STRING" id="1550231.SAMN05660662_1534"/>
<dbReference type="InterPro" id="IPR013525">
    <property type="entry name" value="ABC2_TM"/>
</dbReference>
<evidence type="ECO:0000256" key="3">
    <source>
        <dbReference type="ARBA" id="ARBA00022989"/>
    </source>
</evidence>
<comment type="subcellular location">
    <subcellularLocation>
        <location evidence="6">Cell membrane</location>
        <topology evidence="6">Multi-pass membrane protein</topology>
    </subcellularLocation>
    <subcellularLocation>
        <location evidence="1">Membrane</location>
        <topology evidence="1">Multi-pass membrane protein</topology>
    </subcellularLocation>
</comment>
<dbReference type="PANTHER" id="PTHR43229">
    <property type="entry name" value="NODULATION PROTEIN J"/>
    <property type="match status" value="1"/>
</dbReference>
<dbReference type="GO" id="GO:0140359">
    <property type="term" value="F:ABC-type transporter activity"/>
    <property type="evidence" value="ECO:0007669"/>
    <property type="project" value="InterPro"/>
</dbReference>
<feature type="transmembrane region" description="Helical" evidence="6">
    <location>
        <begin position="83"/>
        <end position="106"/>
    </location>
</feature>
<dbReference type="GO" id="GO:0046677">
    <property type="term" value="P:response to antibiotic"/>
    <property type="evidence" value="ECO:0007669"/>
    <property type="project" value="UniProtKB-KW"/>
</dbReference>
<feature type="transmembrane region" description="Helical" evidence="6">
    <location>
        <begin position="166"/>
        <end position="190"/>
    </location>
</feature>
<feature type="compositionally biased region" description="Low complexity" evidence="7">
    <location>
        <begin position="10"/>
        <end position="19"/>
    </location>
</feature>
<evidence type="ECO:0000256" key="2">
    <source>
        <dbReference type="ARBA" id="ARBA00022692"/>
    </source>
</evidence>
<dbReference type="InterPro" id="IPR047817">
    <property type="entry name" value="ABC2_TM_bact-type"/>
</dbReference>
<reference evidence="10" key="1">
    <citation type="submission" date="2016-10" db="EMBL/GenBank/DDBJ databases">
        <authorList>
            <person name="Varghese N."/>
            <person name="Submissions S."/>
        </authorList>
    </citation>
    <scope>NUCLEOTIDE SEQUENCE [LARGE SCALE GENOMIC DNA]</scope>
    <source>
        <strain evidence="10">DSM 44268</strain>
    </source>
</reference>
<evidence type="ECO:0000259" key="8">
    <source>
        <dbReference type="PROSITE" id="PS51012"/>
    </source>
</evidence>
<evidence type="ECO:0000256" key="7">
    <source>
        <dbReference type="SAM" id="MobiDB-lite"/>
    </source>
</evidence>
<keyword evidence="5" id="KW-0046">Antibiotic resistance</keyword>
<accession>A0A1G7JJX1</accession>
<keyword evidence="10" id="KW-1185">Reference proteome</keyword>
<feature type="transmembrane region" description="Helical" evidence="6">
    <location>
        <begin position="135"/>
        <end position="154"/>
    </location>
</feature>
<gene>
    <name evidence="9" type="ORF">SAMN05660662_1534</name>
</gene>
<dbReference type="RefSeq" id="WP_091764595.1">
    <property type="nucleotide sequence ID" value="NZ_FNBT01000002.1"/>
</dbReference>
<dbReference type="EMBL" id="FNBT01000002">
    <property type="protein sequence ID" value="SDF24759.1"/>
    <property type="molecule type" value="Genomic_DNA"/>
</dbReference>
<dbReference type="Proteomes" id="UP000199406">
    <property type="component" value="Unassembled WGS sequence"/>
</dbReference>
<proteinExistence type="inferred from homology"/>
<dbReference type="PROSITE" id="PS51012">
    <property type="entry name" value="ABC_TM2"/>
    <property type="match status" value="1"/>
</dbReference>
<dbReference type="AlphaFoldDB" id="A0A1G7JJX1"/>
<evidence type="ECO:0000256" key="6">
    <source>
        <dbReference type="RuleBase" id="RU361157"/>
    </source>
</evidence>
<dbReference type="PANTHER" id="PTHR43229:SF6">
    <property type="entry name" value="ABC-TYPE MULTIDRUG TRANSPORT SYSTEM, PERMEASE COMPONENT"/>
    <property type="match status" value="1"/>
</dbReference>
<name>A0A1G7JJX1_9ACTN</name>
<evidence type="ECO:0000313" key="9">
    <source>
        <dbReference type="EMBL" id="SDF24759.1"/>
    </source>
</evidence>
<feature type="transmembrane region" description="Helical" evidence="6">
    <location>
        <begin position="264"/>
        <end position="282"/>
    </location>
</feature>
<dbReference type="InterPro" id="IPR051784">
    <property type="entry name" value="Nod_factor_ABC_transporter"/>
</dbReference>
<dbReference type="InterPro" id="IPR000412">
    <property type="entry name" value="ABC_2_transport"/>
</dbReference>
<evidence type="ECO:0000256" key="1">
    <source>
        <dbReference type="ARBA" id="ARBA00004141"/>
    </source>
</evidence>
<feature type="transmembrane region" description="Helical" evidence="6">
    <location>
        <begin position="197"/>
        <end position="217"/>
    </location>
</feature>
<dbReference type="Pfam" id="PF01061">
    <property type="entry name" value="ABC2_membrane"/>
    <property type="match status" value="1"/>
</dbReference>
<evidence type="ECO:0000313" key="10">
    <source>
        <dbReference type="Proteomes" id="UP000199406"/>
    </source>
</evidence>
<dbReference type="OrthoDB" id="9786643at2"/>
<feature type="domain" description="ABC transmembrane type-2" evidence="8">
    <location>
        <begin position="49"/>
        <end position="285"/>
    </location>
</feature>
<feature type="region of interest" description="Disordered" evidence="7">
    <location>
        <begin position="1"/>
        <end position="22"/>
    </location>
</feature>
<keyword evidence="6" id="KW-1003">Cell membrane</keyword>
<protein>
    <recommendedName>
        <fullName evidence="6">Transport permease protein</fullName>
    </recommendedName>
</protein>
<keyword evidence="3 6" id="KW-1133">Transmembrane helix</keyword>
<keyword evidence="4 6" id="KW-0472">Membrane</keyword>
<dbReference type="PIRSF" id="PIRSF006648">
    <property type="entry name" value="DrrB"/>
    <property type="match status" value="1"/>
</dbReference>